<keyword evidence="5" id="KW-1185">Reference proteome</keyword>
<dbReference type="Pfam" id="PF25298">
    <property type="entry name" value="Baculo_FP_2nd"/>
    <property type="match status" value="1"/>
</dbReference>
<gene>
    <name evidence="4" type="ORF">JYU34_003739</name>
</gene>
<dbReference type="InterPro" id="IPR004941">
    <property type="entry name" value="FP_N"/>
</dbReference>
<feature type="coiled-coil region" evidence="1">
    <location>
        <begin position="110"/>
        <end position="158"/>
    </location>
</feature>
<dbReference type="Pfam" id="PF03258">
    <property type="entry name" value="Baculo_FP"/>
    <property type="match status" value="1"/>
</dbReference>
<dbReference type="InterPro" id="IPR057251">
    <property type="entry name" value="FP_C"/>
</dbReference>
<sequence>MAPSTKCGKCNKIVPLKTEEKFTCKKCLKVYHKLCCAKNDNNICELCTLDSPHKQGSATPSSSLLLDLDPKAVSVEALLVELNKKMQVVMDIREDTSFYAAKYNEMVTKQNELLQIIKKQQNQFEDLSNRFKNLEKVNQSLQQRVEALEQAEKSSNIEIVGLKMADKENTLSMVQTVAKRLDVKLEDVERAWRLGRPVPGRRPPPLIVKLRSVAARDLWMGKRGLLRSNKDIFPDENDDSPIFFNEDLTKHNRDLLWNVKQKLKATFKYIWVKNGRILCKKIENAKTIQVTSMADLDKIVAG</sequence>
<dbReference type="Proteomes" id="UP000823941">
    <property type="component" value="Chromosome 5"/>
</dbReference>
<evidence type="ECO:0000259" key="3">
    <source>
        <dbReference type="Pfam" id="PF25298"/>
    </source>
</evidence>
<evidence type="ECO:0000256" key="1">
    <source>
        <dbReference type="SAM" id="Coils"/>
    </source>
</evidence>
<evidence type="ECO:0000313" key="5">
    <source>
        <dbReference type="Proteomes" id="UP000823941"/>
    </source>
</evidence>
<evidence type="ECO:0000259" key="2">
    <source>
        <dbReference type="Pfam" id="PF03258"/>
    </source>
</evidence>
<comment type="caution">
    <text evidence="4">The sequence shown here is derived from an EMBL/GenBank/DDBJ whole genome shotgun (WGS) entry which is preliminary data.</text>
</comment>
<name>A0ABQ7R0U9_PLUXY</name>
<dbReference type="EMBL" id="JAHIBW010000005">
    <property type="protein sequence ID" value="KAG7310905.1"/>
    <property type="molecule type" value="Genomic_DNA"/>
</dbReference>
<proteinExistence type="predicted"/>
<keyword evidence="1" id="KW-0175">Coiled coil</keyword>
<reference evidence="4 5" key="1">
    <citation type="submission" date="2021-06" db="EMBL/GenBank/DDBJ databases">
        <title>A haploid diamondback moth (Plutella xylostella L.) genome assembly resolves 31 chromosomes and identifies a diamide resistance mutation.</title>
        <authorList>
            <person name="Ward C.M."/>
            <person name="Perry K.D."/>
            <person name="Baker G."/>
            <person name="Powis K."/>
            <person name="Heckel D.G."/>
            <person name="Baxter S.W."/>
        </authorList>
    </citation>
    <scope>NUCLEOTIDE SEQUENCE [LARGE SCALE GENOMIC DNA]</scope>
    <source>
        <strain evidence="4 5">LV</strain>
        <tissue evidence="4">Single pupa</tissue>
    </source>
</reference>
<feature type="domain" description="FP protein N-terminal" evidence="2">
    <location>
        <begin position="155"/>
        <end position="238"/>
    </location>
</feature>
<organism evidence="4 5">
    <name type="scientific">Plutella xylostella</name>
    <name type="common">Diamondback moth</name>
    <name type="synonym">Plutella maculipennis</name>
    <dbReference type="NCBI Taxonomy" id="51655"/>
    <lineage>
        <taxon>Eukaryota</taxon>
        <taxon>Metazoa</taxon>
        <taxon>Ecdysozoa</taxon>
        <taxon>Arthropoda</taxon>
        <taxon>Hexapoda</taxon>
        <taxon>Insecta</taxon>
        <taxon>Pterygota</taxon>
        <taxon>Neoptera</taxon>
        <taxon>Endopterygota</taxon>
        <taxon>Lepidoptera</taxon>
        <taxon>Glossata</taxon>
        <taxon>Ditrysia</taxon>
        <taxon>Yponomeutoidea</taxon>
        <taxon>Plutellidae</taxon>
        <taxon>Plutella</taxon>
    </lineage>
</organism>
<protein>
    <submittedName>
        <fullName evidence="4">Uncharacterized protein</fullName>
    </submittedName>
</protein>
<feature type="domain" description="FP protein C-terminal" evidence="3">
    <location>
        <begin position="249"/>
        <end position="300"/>
    </location>
</feature>
<accession>A0ABQ7R0U9</accession>
<evidence type="ECO:0000313" key="4">
    <source>
        <dbReference type="EMBL" id="KAG7310905.1"/>
    </source>
</evidence>